<dbReference type="EMBL" id="BBJU01000015">
    <property type="protein sequence ID" value="GAK71180.1"/>
    <property type="molecule type" value="Genomic_DNA"/>
</dbReference>
<organism evidence="1 2">
    <name type="scientific">Agrobacterium rubi TR3 = NBRC 13261</name>
    <dbReference type="NCBI Taxonomy" id="1368415"/>
    <lineage>
        <taxon>Bacteria</taxon>
        <taxon>Pseudomonadati</taxon>
        <taxon>Pseudomonadota</taxon>
        <taxon>Alphaproteobacteria</taxon>
        <taxon>Hyphomicrobiales</taxon>
        <taxon>Rhizobiaceae</taxon>
        <taxon>Rhizobium/Agrobacterium group</taxon>
        <taxon>Agrobacterium</taxon>
    </lineage>
</organism>
<sequence>MNDFVTQKRELLIRSVSKILTPRPREVREMPFRQRVLRVNAEVDRLVLAKAVADGATVVPDPVVPHALRFSLKTRAWLELLEPELAGATGREPLSRKMLKSLSMNGLLTHLEDEIGRHTK</sequence>
<dbReference type="RefSeq" id="WP_045230734.1">
    <property type="nucleotide sequence ID" value="NZ_BBJU01000015.1"/>
</dbReference>
<reference evidence="1 2" key="1">
    <citation type="submission" date="2014-08" db="EMBL/GenBank/DDBJ databases">
        <title>Whole genome shotgun sequence of Rhizobium rubi NBRC 13261.</title>
        <authorList>
            <person name="Katano-Makiyama Y."/>
            <person name="Hosoyama A."/>
            <person name="Hashimoto M."/>
            <person name="Hosoyama Y."/>
            <person name="Noguchi M."/>
            <person name="Tsuchikane K."/>
            <person name="Uohara A."/>
            <person name="Ohji S."/>
            <person name="Ichikawa N."/>
            <person name="Kimura A."/>
            <person name="Yamazoe A."/>
            <person name="Fujita N."/>
        </authorList>
    </citation>
    <scope>NUCLEOTIDE SEQUENCE [LARGE SCALE GENOMIC DNA]</scope>
    <source>
        <strain evidence="1 2">NBRC 13261</strain>
    </source>
</reference>
<proteinExistence type="predicted"/>
<gene>
    <name evidence="1" type="ORF">RRU01S_15_01050</name>
</gene>
<evidence type="ECO:0000313" key="1">
    <source>
        <dbReference type="EMBL" id="GAK71180.1"/>
    </source>
</evidence>
<dbReference type="Proteomes" id="UP000028701">
    <property type="component" value="Unassembled WGS sequence"/>
</dbReference>
<name>A0A081CWY4_9HYPH</name>
<dbReference type="AlphaFoldDB" id="A0A081CWY4"/>
<protein>
    <submittedName>
        <fullName evidence="1">Uncharacterized protein</fullName>
    </submittedName>
</protein>
<comment type="caution">
    <text evidence="1">The sequence shown here is derived from an EMBL/GenBank/DDBJ whole genome shotgun (WGS) entry which is preliminary data.</text>
</comment>
<evidence type="ECO:0000313" key="2">
    <source>
        <dbReference type="Proteomes" id="UP000028701"/>
    </source>
</evidence>
<accession>A0A081CWY4</accession>